<dbReference type="SUPFAM" id="SSF100920">
    <property type="entry name" value="Heat shock protein 70kD (HSP70), peptide-binding domain"/>
    <property type="match status" value="1"/>
</dbReference>
<sequence length="558" mass="61133">MTDSRVYGIDLGTTYTCIAHVDDRSGRPTITPNIEGELTTPSVVLFEDAETRVVGREAKNTAVLESDNVVEMVKREMGKPEWRREFFDREYSPEEISSYILRKVVEDAERHEGVRPQKVVITCPAYFGIPQREATAAAGRIAGLDVLEIINEPTAAAITYGSQHPEDQVVLVYDLGGGTFDVTVIEIKERAITVIATDGAHELGGRDWDEEIVKYLAAQWQAEHPGTTVDPLDSPETVQDLWLRAESAKRTLSSLAQTKVPVSHDGQQVAVQLTREKFTELTRHLLESTVTLTRQVLQTARELGYPRIERLLLVGGSTKMPQVAERLTEEFSFDIKSFEPDQAVAKGAAIYGQKLAIGERIRHEIANRLDRAPEQVDINSAPAEVREAAEEAVASNLGLRLDTVQQLGGMVVRNVVSHSFGVRALEGDAKVEVIANLILSQQTLPAEAKAVFGTLYAGQSTVELRIFENTSRDKRVKDLATGEQVGNAILELTPGLPGNSPIEVTFRIDNEGRLDITGRDASSVNGKEVTATIATNRALSAEQVADAIEHAQSIRVIG</sequence>
<comment type="similarity">
    <text evidence="1 7">Belongs to the heat shock protein 70 family.</text>
</comment>
<proteinExistence type="inferred from homology"/>
<reference evidence="8 9" key="1">
    <citation type="submission" date="2024-01" db="EMBL/GenBank/DDBJ databases">
        <title>Genome insights into Plantactinospora sonchi sp. nov.</title>
        <authorList>
            <person name="Wang L."/>
        </authorList>
    </citation>
    <scope>NUCLEOTIDE SEQUENCE [LARGE SCALE GENOMIC DNA]</scope>
    <source>
        <strain evidence="8 9">NEAU-QY2</strain>
    </source>
</reference>
<dbReference type="Gene3D" id="2.60.34.10">
    <property type="entry name" value="Substrate Binding Domain Of DNAk, Chain A, domain 1"/>
    <property type="match status" value="1"/>
</dbReference>
<dbReference type="InterPro" id="IPR029047">
    <property type="entry name" value="HSP70_peptide-bd_sf"/>
</dbReference>
<keyword evidence="5" id="KW-0346">Stress response</keyword>
<evidence type="ECO:0000256" key="3">
    <source>
        <dbReference type="ARBA" id="ARBA00022741"/>
    </source>
</evidence>
<evidence type="ECO:0000256" key="1">
    <source>
        <dbReference type="ARBA" id="ARBA00007381"/>
    </source>
</evidence>
<dbReference type="RefSeq" id="WP_331213248.1">
    <property type="nucleotide sequence ID" value="NZ_JAZGQK010000005.1"/>
</dbReference>
<dbReference type="PANTHER" id="PTHR19375">
    <property type="entry name" value="HEAT SHOCK PROTEIN 70KDA"/>
    <property type="match status" value="1"/>
</dbReference>
<evidence type="ECO:0000313" key="8">
    <source>
        <dbReference type="EMBL" id="MEE6258119.1"/>
    </source>
</evidence>
<keyword evidence="4 7" id="KW-0067">ATP-binding</keyword>
<evidence type="ECO:0000256" key="7">
    <source>
        <dbReference type="RuleBase" id="RU003322"/>
    </source>
</evidence>
<dbReference type="InterPro" id="IPR043129">
    <property type="entry name" value="ATPase_NBD"/>
</dbReference>
<dbReference type="SUPFAM" id="SSF53067">
    <property type="entry name" value="Actin-like ATPase domain"/>
    <property type="match status" value="2"/>
</dbReference>
<keyword evidence="9" id="KW-1185">Reference proteome</keyword>
<keyword evidence="6" id="KW-0143">Chaperone</keyword>
<dbReference type="PROSITE" id="PS01036">
    <property type="entry name" value="HSP70_3"/>
    <property type="match status" value="1"/>
</dbReference>
<accession>A0ABU7RNN1</accession>
<dbReference type="InterPro" id="IPR013126">
    <property type="entry name" value="Hsp_70_fam"/>
</dbReference>
<dbReference type="PRINTS" id="PR00301">
    <property type="entry name" value="HEATSHOCK70"/>
</dbReference>
<evidence type="ECO:0000256" key="2">
    <source>
        <dbReference type="ARBA" id="ARBA00022553"/>
    </source>
</evidence>
<dbReference type="Gene3D" id="3.30.420.40">
    <property type="match status" value="2"/>
</dbReference>
<dbReference type="Proteomes" id="UP001332243">
    <property type="component" value="Unassembled WGS sequence"/>
</dbReference>
<dbReference type="PROSITE" id="PS00329">
    <property type="entry name" value="HSP70_2"/>
    <property type="match status" value="1"/>
</dbReference>
<evidence type="ECO:0000256" key="5">
    <source>
        <dbReference type="ARBA" id="ARBA00023016"/>
    </source>
</evidence>
<evidence type="ECO:0000256" key="6">
    <source>
        <dbReference type="ARBA" id="ARBA00023186"/>
    </source>
</evidence>
<name>A0ABU7RNN1_9ACTN</name>
<evidence type="ECO:0000313" key="9">
    <source>
        <dbReference type="Proteomes" id="UP001332243"/>
    </source>
</evidence>
<protein>
    <submittedName>
        <fullName evidence="8">Hsp70 family protein</fullName>
    </submittedName>
</protein>
<keyword evidence="3 7" id="KW-0547">Nucleotide-binding</keyword>
<evidence type="ECO:0000256" key="4">
    <source>
        <dbReference type="ARBA" id="ARBA00022840"/>
    </source>
</evidence>
<dbReference type="InterPro" id="IPR018181">
    <property type="entry name" value="Heat_shock_70_CS"/>
</dbReference>
<dbReference type="EMBL" id="JAZGQK010000005">
    <property type="protein sequence ID" value="MEE6258119.1"/>
    <property type="molecule type" value="Genomic_DNA"/>
</dbReference>
<gene>
    <name evidence="8" type="ORF">V1633_06380</name>
</gene>
<dbReference type="Gene3D" id="3.90.640.10">
    <property type="entry name" value="Actin, Chain A, domain 4"/>
    <property type="match status" value="1"/>
</dbReference>
<organism evidence="8 9">
    <name type="scientific">Plantactinospora sonchi</name>
    <dbReference type="NCBI Taxonomy" id="1544735"/>
    <lineage>
        <taxon>Bacteria</taxon>
        <taxon>Bacillati</taxon>
        <taxon>Actinomycetota</taxon>
        <taxon>Actinomycetes</taxon>
        <taxon>Micromonosporales</taxon>
        <taxon>Micromonosporaceae</taxon>
        <taxon>Plantactinospora</taxon>
    </lineage>
</organism>
<dbReference type="Pfam" id="PF00012">
    <property type="entry name" value="HSP70"/>
    <property type="match status" value="2"/>
</dbReference>
<comment type="caution">
    <text evidence="8">The sequence shown here is derived from an EMBL/GenBank/DDBJ whole genome shotgun (WGS) entry which is preliminary data.</text>
</comment>
<dbReference type="CDD" id="cd24029">
    <property type="entry name" value="ASKHA_NBD_HSP70_DnaK_HscA_HscC"/>
    <property type="match status" value="1"/>
</dbReference>
<keyword evidence="2" id="KW-0597">Phosphoprotein</keyword>